<dbReference type="InterPro" id="IPR011033">
    <property type="entry name" value="PRC_barrel-like_sf"/>
</dbReference>
<comment type="subunit">
    <text evidence="5">Binds ribosomal protein uS19.</text>
</comment>
<dbReference type="SUPFAM" id="SSF50447">
    <property type="entry name" value="Translation proteins"/>
    <property type="match status" value="1"/>
</dbReference>
<sequence length="184" mass="20951">MIKKEEVYKIGLFNKPHGIHGELQFTFTDDIFDRVDCDYLVCLLDGIFVPFFIEEYRFRSDSTALVKLEGIDTAERARMFTNIEVYFPVAHAEEAGYGELSWNFFIGFRMEDIHHGSLGEVVDVDTTTVNTLFVVGQEDGEELLVPAQEEFIQGIDQKRKLITVKLPEGLLDLDELEADDTTSG</sequence>
<dbReference type="STRING" id="1235814.GCA_000613385_03837"/>
<evidence type="ECO:0000256" key="5">
    <source>
        <dbReference type="HAMAP-Rule" id="MF_00014"/>
    </source>
</evidence>
<dbReference type="Proteomes" id="UP000267159">
    <property type="component" value="Unassembled WGS sequence"/>
</dbReference>
<evidence type="ECO:0000256" key="1">
    <source>
        <dbReference type="ARBA" id="ARBA00022490"/>
    </source>
</evidence>
<evidence type="ECO:0000259" key="6">
    <source>
        <dbReference type="Pfam" id="PF01782"/>
    </source>
</evidence>
<dbReference type="GO" id="GO:0005737">
    <property type="term" value="C:cytoplasm"/>
    <property type="evidence" value="ECO:0007669"/>
    <property type="project" value="UniProtKB-SubCell"/>
</dbReference>
<dbReference type="HAMAP" id="MF_00014">
    <property type="entry name" value="Ribosome_mat_RimM"/>
    <property type="match status" value="1"/>
</dbReference>
<comment type="subcellular location">
    <subcellularLocation>
        <location evidence="5">Cytoplasm</location>
    </subcellularLocation>
</comment>
<dbReference type="GO" id="GO:0042274">
    <property type="term" value="P:ribosomal small subunit biogenesis"/>
    <property type="evidence" value="ECO:0007669"/>
    <property type="project" value="UniProtKB-UniRule"/>
</dbReference>
<feature type="domain" description="RimM N-terminal" evidence="6">
    <location>
        <begin position="10"/>
        <end position="88"/>
    </location>
</feature>
<keyword evidence="2 5" id="KW-0690">Ribosome biogenesis</keyword>
<dbReference type="RefSeq" id="WP_121765362.1">
    <property type="nucleotide sequence ID" value="NZ_JANJZQ010000009.1"/>
</dbReference>
<evidence type="ECO:0000256" key="2">
    <source>
        <dbReference type="ARBA" id="ARBA00022517"/>
    </source>
</evidence>
<dbReference type="GO" id="GO:0006364">
    <property type="term" value="P:rRNA processing"/>
    <property type="evidence" value="ECO:0007669"/>
    <property type="project" value="UniProtKB-UniRule"/>
</dbReference>
<keyword evidence="4 5" id="KW-0143">Chaperone</keyword>
<comment type="domain">
    <text evidence="5">The PRC barrel domain binds ribosomal protein uS19.</text>
</comment>
<dbReference type="PANTHER" id="PTHR33692">
    <property type="entry name" value="RIBOSOME MATURATION FACTOR RIMM"/>
    <property type="match status" value="1"/>
</dbReference>
<name>A0A3L7ZAN9_9BACE</name>
<organism evidence="8 9">
    <name type="scientific">Bacteroides acidifaciens</name>
    <dbReference type="NCBI Taxonomy" id="85831"/>
    <lineage>
        <taxon>Bacteria</taxon>
        <taxon>Pseudomonadati</taxon>
        <taxon>Bacteroidota</taxon>
        <taxon>Bacteroidia</taxon>
        <taxon>Bacteroidales</taxon>
        <taxon>Bacteroidaceae</taxon>
        <taxon>Bacteroides</taxon>
    </lineage>
</organism>
<gene>
    <name evidence="5 8" type="primary">rimM</name>
    <name evidence="8" type="ORF">D7Y07_06040</name>
</gene>
<comment type="function">
    <text evidence="5">An accessory protein needed during the final step in the assembly of 30S ribosomal subunit, possibly for assembly of the head region. Essential for efficient processing of 16S rRNA. May be needed both before and after RbfA during the maturation of 16S rRNA. It has affinity for free ribosomal 30S subunits but not for 70S ribosomes.</text>
</comment>
<protein>
    <recommendedName>
        <fullName evidence="5">Ribosome maturation factor RimM</fullName>
    </recommendedName>
</protein>
<dbReference type="InterPro" id="IPR036976">
    <property type="entry name" value="RimM_N_sf"/>
</dbReference>
<dbReference type="GO" id="GO:0043022">
    <property type="term" value="F:ribosome binding"/>
    <property type="evidence" value="ECO:0007669"/>
    <property type="project" value="InterPro"/>
</dbReference>
<accession>A0A3L7ZAN9</accession>
<reference evidence="8 9" key="1">
    <citation type="submission" date="2018-09" db="EMBL/GenBank/DDBJ databases">
        <title>Murine metabolic-syndrome-specific gut microbial biobank.</title>
        <authorList>
            <person name="Liu C."/>
        </authorList>
    </citation>
    <scope>NUCLEOTIDE SEQUENCE [LARGE SCALE GENOMIC DNA]</scope>
    <source>
        <strain evidence="8 9">0.1X-D8-26</strain>
    </source>
</reference>
<dbReference type="Pfam" id="PF01782">
    <property type="entry name" value="RimM"/>
    <property type="match status" value="1"/>
</dbReference>
<dbReference type="Pfam" id="PF24986">
    <property type="entry name" value="PRC_RimM"/>
    <property type="match status" value="1"/>
</dbReference>
<dbReference type="PANTHER" id="PTHR33692:SF1">
    <property type="entry name" value="RIBOSOME MATURATION FACTOR RIMM"/>
    <property type="match status" value="1"/>
</dbReference>
<dbReference type="Gene3D" id="2.30.30.240">
    <property type="entry name" value="PRC-barrel domain"/>
    <property type="match status" value="1"/>
</dbReference>
<dbReference type="EMBL" id="RAZM01000012">
    <property type="protein sequence ID" value="RLT80940.1"/>
    <property type="molecule type" value="Genomic_DNA"/>
</dbReference>
<dbReference type="SUPFAM" id="SSF50346">
    <property type="entry name" value="PRC-barrel domain"/>
    <property type="match status" value="1"/>
</dbReference>
<dbReference type="NCBIfam" id="TIGR02273">
    <property type="entry name" value="16S_RimM"/>
    <property type="match status" value="1"/>
</dbReference>
<evidence type="ECO:0000259" key="7">
    <source>
        <dbReference type="Pfam" id="PF24986"/>
    </source>
</evidence>
<comment type="similarity">
    <text evidence="5">Belongs to the RimM family.</text>
</comment>
<dbReference type="InterPro" id="IPR009000">
    <property type="entry name" value="Transl_B-barrel_sf"/>
</dbReference>
<dbReference type="InterPro" id="IPR011961">
    <property type="entry name" value="RimM"/>
</dbReference>
<evidence type="ECO:0000256" key="3">
    <source>
        <dbReference type="ARBA" id="ARBA00022552"/>
    </source>
</evidence>
<dbReference type="Gene3D" id="2.40.30.60">
    <property type="entry name" value="RimM"/>
    <property type="match status" value="1"/>
</dbReference>
<feature type="domain" description="Ribosome maturation factor RimM PRC barrel" evidence="7">
    <location>
        <begin position="102"/>
        <end position="170"/>
    </location>
</feature>
<keyword evidence="3 5" id="KW-0698">rRNA processing</keyword>
<evidence type="ECO:0000256" key="4">
    <source>
        <dbReference type="ARBA" id="ARBA00023186"/>
    </source>
</evidence>
<dbReference type="GO" id="GO:0005840">
    <property type="term" value="C:ribosome"/>
    <property type="evidence" value="ECO:0007669"/>
    <property type="project" value="InterPro"/>
</dbReference>
<comment type="caution">
    <text evidence="8">The sequence shown here is derived from an EMBL/GenBank/DDBJ whole genome shotgun (WGS) entry which is preliminary data.</text>
</comment>
<dbReference type="InterPro" id="IPR002676">
    <property type="entry name" value="RimM_N"/>
</dbReference>
<keyword evidence="1 5" id="KW-0963">Cytoplasm</keyword>
<dbReference type="AlphaFoldDB" id="A0A3L7ZAN9"/>
<dbReference type="InterPro" id="IPR056792">
    <property type="entry name" value="PRC_RimM"/>
</dbReference>
<proteinExistence type="inferred from homology"/>
<evidence type="ECO:0000313" key="9">
    <source>
        <dbReference type="Proteomes" id="UP000267159"/>
    </source>
</evidence>
<evidence type="ECO:0000313" key="8">
    <source>
        <dbReference type="EMBL" id="RLT80940.1"/>
    </source>
</evidence>